<evidence type="ECO:0000256" key="1">
    <source>
        <dbReference type="SAM" id="MobiDB-lite"/>
    </source>
</evidence>
<keyword evidence="3" id="KW-1185">Reference proteome</keyword>
<dbReference type="AlphaFoldDB" id="A0A8H5XXE0"/>
<feature type="region of interest" description="Disordered" evidence="1">
    <location>
        <begin position="835"/>
        <end position="896"/>
    </location>
</feature>
<protein>
    <submittedName>
        <fullName evidence="2">Uncharacterized protein</fullName>
    </submittedName>
</protein>
<feature type="compositionally biased region" description="Basic and acidic residues" evidence="1">
    <location>
        <begin position="865"/>
        <end position="896"/>
    </location>
</feature>
<dbReference type="Proteomes" id="UP000532311">
    <property type="component" value="Unassembled WGS sequence"/>
</dbReference>
<organism evidence="2 3">
    <name type="scientific">Fusarium globosum</name>
    <dbReference type="NCBI Taxonomy" id="78864"/>
    <lineage>
        <taxon>Eukaryota</taxon>
        <taxon>Fungi</taxon>
        <taxon>Dikarya</taxon>
        <taxon>Ascomycota</taxon>
        <taxon>Pezizomycotina</taxon>
        <taxon>Sordariomycetes</taxon>
        <taxon>Hypocreomycetidae</taxon>
        <taxon>Hypocreales</taxon>
        <taxon>Nectriaceae</taxon>
        <taxon>Fusarium</taxon>
        <taxon>Fusarium fujikuroi species complex</taxon>
    </lineage>
</organism>
<gene>
    <name evidence="2" type="ORF">FGLOB1_10122</name>
</gene>
<dbReference type="EMBL" id="JAAQPF010000479">
    <property type="protein sequence ID" value="KAF5701569.1"/>
    <property type="molecule type" value="Genomic_DNA"/>
</dbReference>
<feature type="region of interest" description="Disordered" evidence="1">
    <location>
        <begin position="129"/>
        <end position="148"/>
    </location>
</feature>
<reference evidence="2 3" key="1">
    <citation type="submission" date="2020-05" db="EMBL/GenBank/DDBJ databases">
        <title>Identification and distribution of gene clusters putatively required for synthesis of sphingolipid metabolism inhibitors in phylogenetically diverse species of the filamentous fungus Fusarium.</title>
        <authorList>
            <person name="Kim H.-S."/>
            <person name="Busman M."/>
            <person name="Brown D.W."/>
            <person name="Divon H."/>
            <person name="Uhlig S."/>
            <person name="Proctor R.H."/>
        </authorList>
    </citation>
    <scope>NUCLEOTIDE SEQUENCE [LARGE SCALE GENOMIC DNA]</scope>
    <source>
        <strain evidence="2 3">NRRL 26131</strain>
    </source>
</reference>
<proteinExistence type="predicted"/>
<name>A0A8H5XXE0_9HYPO</name>
<evidence type="ECO:0000313" key="2">
    <source>
        <dbReference type="EMBL" id="KAF5701569.1"/>
    </source>
</evidence>
<evidence type="ECO:0000313" key="3">
    <source>
        <dbReference type="Proteomes" id="UP000532311"/>
    </source>
</evidence>
<sequence length="946" mass="107910">MTPNQREIQRQLMKKYNIVFDGPIDSIANPQWPSTCNTIFDHIRQLGRTDYSQYRESISADFTKSPWRYQVQRRAKRITEKAKLCIESRKNESGWRLSLEPEVMARFSVEIACRNCRGRLWRSEQEVTATTSRSDEDDANSLKARQKRRQPCNCKNNILSREIQEQGISPLFDDRAEEAIIYSNELRAELPKREDRPDRVYGLQVTERLSRLLLAAETVRSSPFRQDGEPLVFPFLVIEAKSEKGCDAFTDTQVQTAFAIRELLSIQDQLARLAEEDTERDAGPLVWFLSYKGEQWRVSAAYIHDQNDKTSYRVVRLWSGGVDSLDSALQLLLIVDYIADWARDIYREGITRSLLKLASHDTQSLVRDADIFSLAGNVKEWACSSPEASEAGASQSFQDPLREFDCYGGILRDSRFVRSKFIGLIITEENVEQFLQTGATTVDTMRLAAHLLNSIRDSVRVKGGVLNELELLWTDYDRNLSNISSPDEVFYVVATSVFYLTPYFDQTRELSYVAVSDSLILDLAKIARFQNPSKRLTKIPRVDSLAVFGELLKTTPRANVSACISRLCLVTGSISKLKNGKSPSTWAMLPLEAEDRDYSTVREAVVKTCKRPEAREFLWDIYSKHKVGRNEPSSSIFRISSSMDELANSTKGLEEQYKFSKFSWRWGHYADASFFGDNMELLFATTEKNCFGNEWTPGFCIFVLDSSVANSGIKASKILSPQKKFAEPIFYHKKAGSLRGWNYNNDANFVSGNLKPKCQRLAKDLRKDRAFSSDHSMTKWDLLTTGWKSKIETDEDFEFSPERPFRRRPYHYSLRETLVGGKKETNLLPQQEFIVIEDDEETEVGSKEPETTSVEAGRSESGSEDTAKANTEAEKEKNHDDSPSMIEEKGNKRPIDAVERVDEAEASMHQARKIRHQELLGEMTCRQSAVDTGLEKPQIELDVASC</sequence>
<accession>A0A8H5XXE0</accession>
<comment type="caution">
    <text evidence="2">The sequence shown here is derived from an EMBL/GenBank/DDBJ whole genome shotgun (WGS) entry which is preliminary data.</text>
</comment>